<dbReference type="Pfam" id="PF13639">
    <property type="entry name" value="zf-RING_2"/>
    <property type="match status" value="1"/>
</dbReference>
<dbReference type="InterPro" id="IPR013083">
    <property type="entry name" value="Znf_RING/FYVE/PHD"/>
</dbReference>
<evidence type="ECO:0000256" key="7">
    <source>
        <dbReference type="ARBA" id="ARBA00023136"/>
    </source>
</evidence>
<dbReference type="InterPro" id="IPR001841">
    <property type="entry name" value="Znf_RING"/>
</dbReference>
<feature type="domain" description="RING-type" evidence="10">
    <location>
        <begin position="460"/>
        <end position="502"/>
    </location>
</feature>
<evidence type="ECO:0000256" key="2">
    <source>
        <dbReference type="ARBA" id="ARBA00022692"/>
    </source>
</evidence>
<feature type="region of interest" description="Disordered" evidence="9">
    <location>
        <begin position="83"/>
        <end position="115"/>
    </location>
</feature>
<dbReference type="PANTHER" id="PTHR47168:SF1">
    <property type="entry name" value="OS02G0798600 PROTEIN"/>
    <property type="match status" value="1"/>
</dbReference>
<dbReference type="SMART" id="SM00184">
    <property type="entry name" value="RING"/>
    <property type="match status" value="1"/>
</dbReference>
<keyword evidence="2" id="KW-0812">Transmembrane</keyword>
<keyword evidence="6" id="KW-1133">Transmembrane helix</keyword>
<evidence type="ECO:0000256" key="8">
    <source>
        <dbReference type="PROSITE-ProRule" id="PRU00175"/>
    </source>
</evidence>
<feature type="compositionally biased region" description="Low complexity" evidence="9">
    <location>
        <begin position="1"/>
        <end position="14"/>
    </location>
</feature>
<gene>
    <name evidence="11" type="ORF">V6N11_067121</name>
</gene>
<sequence length="518" mass="56354">MGSSSSRLGSKPSPVRLNRPPKRFSKLSSFFICGSSSSHAPLEIEDYCAEILKSSEHCDQVTNMVHPLEESTSICSMETRFSSTGTETGISSESRTSASVDPYIEGGSTGVETSNSRKCLNESMGLVAPQVSAGYSHGESHRDSSASASSSLKEQQYSAPVSITLSTNEDAASSFENASKDASQICPEPSILSSQGLEDSYLHEIPVENELGEVTTIHNSASDSAHHASESVTLQSLGGESIREDVPSGVGILLSSGERGQGDGSVLHFDVVSITSNISSGGSADTSSRDSREARRNSRRLFWDAFSRHSSRRLNDSPSIFFSTDDSDDIGFHDRWLLDFSDDFFYDGPGGDSGYLSSRLHSFNERRRHSRSEIWERLRRGHDENSRRTTFCPSGLHPDGTCSCDSLLMTDESSARASISRIVMLAEALFGVLDDILDSFPLKSHKKVDAVETGDAIEQCYICLVEYDEGDKIKVLPCQHEFHMSCVDKWLKEIHGVCPLCRGDVCQGAESSISNADL</sequence>
<keyword evidence="3" id="KW-0479">Metal-binding</keyword>
<dbReference type="PROSITE" id="PS50089">
    <property type="entry name" value="ZF_RING_2"/>
    <property type="match status" value="1"/>
</dbReference>
<dbReference type="InterPro" id="IPR051653">
    <property type="entry name" value="E3_ligase_sorting_rcpt"/>
</dbReference>
<evidence type="ECO:0000256" key="3">
    <source>
        <dbReference type="ARBA" id="ARBA00022723"/>
    </source>
</evidence>
<comment type="subcellular location">
    <subcellularLocation>
        <location evidence="1">Membrane</location>
        <topology evidence="1">Single-pass membrane protein</topology>
    </subcellularLocation>
</comment>
<protein>
    <recommendedName>
        <fullName evidence="10">RING-type domain-containing protein</fullName>
    </recommendedName>
</protein>
<dbReference type="SUPFAM" id="SSF57850">
    <property type="entry name" value="RING/U-box"/>
    <property type="match status" value="1"/>
</dbReference>
<feature type="region of interest" description="Disordered" evidence="9">
    <location>
        <begin position="1"/>
        <end position="20"/>
    </location>
</feature>
<evidence type="ECO:0000313" key="11">
    <source>
        <dbReference type="EMBL" id="KAK9027283.1"/>
    </source>
</evidence>
<keyword evidence="4 8" id="KW-0863">Zinc-finger</keyword>
<evidence type="ECO:0000256" key="9">
    <source>
        <dbReference type="SAM" id="MobiDB-lite"/>
    </source>
</evidence>
<dbReference type="Proteomes" id="UP001396334">
    <property type="component" value="Unassembled WGS sequence"/>
</dbReference>
<evidence type="ECO:0000259" key="10">
    <source>
        <dbReference type="PROSITE" id="PS50089"/>
    </source>
</evidence>
<evidence type="ECO:0000256" key="5">
    <source>
        <dbReference type="ARBA" id="ARBA00022833"/>
    </source>
</evidence>
<dbReference type="PANTHER" id="PTHR47168">
    <property type="entry name" value="RING ZINC FINGER DOMAIN SUPERFAMILY PROTEIN-RELATED"/>
    <property type="match status" value="1"/>
</dbReference>
<proteinExistence type="predicted"/>
<evidence type="ECO:0000256" key="4">
    <source>
        <dbReference type="ARBA" id="ARBA00022771"/>
    </source>
</evidence>
<evidence type="ECO:0000256" key="1">
    <source>
        <dbReference type="ARBA" id="ARBA00004167"/>
    </source>
</evidence>
<keyword evidence="12" id="KW-1185">Reference proteome</keyword>
<organism evidence="11 12">
    <name type="scientific">Hibiscus sabdariffa</name>
    <name type="common">roselle</name>
    <dbReference type="NCBI Taxonomy" id="183260"/>
    <lineage>
        <taxon>Eukaryota</taxon>
        <taxon>Viridiplantae</taxon>
        <taxon>Streptophyta</taxon>
        <taxon>Embryophyta</taxon>
        <taxon>Tracheophyta</taxon>
        <taxon>Spermatophyta</taxon>
        <taxon>Magnoliopsida</taxon>
        <taxon>eudicotyledons</taxon>
        <taxon>Gunneridae</taxon>
        <taxon>Pentapetalae</taxon>
        <taxon>rosids</taxon>
        <taxon>malvids</taxon>
        <taxon>Malvales</taxon>
        <taxon>Malvaceae</taxon>
        <taxon>Malvoideae</taxon>
        <taxon>Hibiscus</taxon>
    </lineage>
</organism>
<evidence type="ECO:0000313" key="12">
    <source>
        <dbReference type="Proteomes" id="UP001396334"/>
    </source>
</evidence>
<reference evidence="11 12" key="1">
    <citation type="journal article" date="2024" name="G3 (Bethesda)">
        <title>Genome assembly of Hibiscus sabdariffa L. provides insights into metabolisms of medicinal natural products.</title>
        <authorList>
            <person name="Kim T."/>
        </authorList>
    </citation>
    <scope>NUCLEOTIDE SEQUENCE [LARGE SCALE GENOMIC DNA]</scope>
    <source>
        <strain evidence="11">TK-2024</strain>
        <tissue evidence="11">Old leaves</tissue>
    </source>
</reference>
<feature type="region of interest" description="Disordered" evidence="9">
    <location>
        <begin position="133"/>
        <end position="153"/>
    </location>
</feature>
<dbReference type="Gene3D" id="3.30.40.10">
    <property type="entry name" value="Zinc/RING finger domain, C3HC4 (zinc finger)"/>
    <property type="match status" value="1"/>
</dbReference>
<feature type="compositionally biased region" description="Low complexity" evidence="9">
    <location>
        <begin position="83"/>
        <end position="97"/>
    </location>
</feature>
<keyword evidence="5" id="KW-0862">Zinc</keyword>
<evidence type="ECO:0000256" key="6">
    <source>
        <dbReference type="ARBA" id="ARBA00022989"/>
    </source>
</evidence>
<keyword evidence="7" id="KW-0472">Membrane</keyword>
<name>A0ABR2SPR3_9ROSI</name>
<dbReference type="EMBL" id="JBBPBN010000012">
    <property type="protein sequence ID" value="KAK9027283.1"/>
    <property type="molecule type" value="Genomic_DNA"/>
</dbReference>
<accession>A0ABR2SPR3</accession>
<comment type="caution">
    <text evidence="11">The sequence shown here is derived from an EMBL/GenBank/DDBJ whole genome shotgun (WGS) entry which is preliminary data.</text>
</comment>